<evidence type="ECO:0000256" key="1">
    <source>
        <dbReference type="ARBA" id="ARBA00004370"/>
    </source>
</evidence>
<dbReference type="Pfam" id="PF01103">
    <property type="entry name" value="Omp85"/>
    <property type="match status" value="1"/>
</dbReference>
<evidence type="ECO:0000259" key="6">
    <source>
        <dbReference type="Pfam" id="PF01103"/>
    </source>
</evidence>
<name>A0A1R1MJM9_9BACT</name>
<dbReference type="Pfam" id="PF07244">
    <property type="entry name" value="POTRA"/>
    <property type="match status" value="1"/>
</dbReference>
<dbReference type="PANTHER" id="PTHR12815">
    <property type="entry name" value="SORTING AND ASSEMBLY MACHINERY SAMM50 PROTEIN FAMILY MEMBER"/>
    <property type="match status" value="1"/>
</dbReference>
<feature type="chain" id="PRO_5012525943" description="Outer membrane protein assembly factor BamA" evidence="5">
    <location>
        <begin position="20"/>
        <end position="858"/>
    </location>
</feature>
<evidence type="ECO:0008006" key="10">
    <source>
        <dbReference type="Google" id="ProtNLM"/>
    </source>
</evidence>
<reference evidence="8 9" key="1">
    <citation type="submission" date="2016-10" db="EMBL/GenBank/DDBJ databases">
        <title>Genome sequence of a sulfur-reducing bacterium Desulfurobacterium indicum K6013.</title>
        <authorList>
            <person name="Cao J."/>
            <person name="Shao Z."/>
            <person name="Alain K."/>
            <person name="Jebbar M."/>
        </authorList>
    </citation>
    <scope>NUCLEOTIDE SEQUENCE [LARGE SCALE GENOMIC DNA]</scope>
    <source>
        <strain evidence="8 9">K6013</strain>
    </source>
</reference>
<feature type="signal peptide" evidence="5">
    <location>
        <begin position="1"/>
        <end position="19"/>
    </location>
</feature>
<evidence type="ECO:0000259" key="7">
    <source>
        <dbReference type="Pfam" id="PF07244"/>
    </source>
</evidence>
<keyword evidence="4" id="KW-0472">Membrane</keyword>
<dbReference type="GO" id="GO:0019867">
    <property type="term" value="C:outer membrane"/>
    <property type="evidence" value="ECO:0007669"/>
    <property type="project" value="InterPro"/>
</dbReference>
<dbReference type="InterPro" id="IPR010827">
    <property type="entry name" value="BamA/TamA_POTRA"/>
</dbReference>
<comment type="subcellular location">
    <subcellularLocation>
        <location evidence="1">Membrane</location>
    </subcellularLocation>
</comment>
<dbReference type="STRING" id="1914305.BLW93_08025"/>
<keyword evidence="3" id="KW-0812">Transmembrane</keyword>
<dbReference type="EMBL" id="MOEN01000039">
    <property type="protein sequence ID" value="OMH39904.1"/>
    <property type="molecule type" value="Genomic_DNA"/>
</dbReference>
<protein>
    <recommendedName>
        <fullName evidence="10">Outer membrane protein assembly factor BamA</fullName>
    </recommendedName>
</protein>
<dbReference type="Gene3D" id="2.40.160.50">
    <property type="entry name" value="membrane protein fhac: a member of the omp85/tpsb transporter family"/>
    <property type="match status" value="1"/>
</dbReference>
<keyword evidence="9" id="KW-1185">Reference proteome</keyword>
<accession>A0A1R1MJM9</accession>
<evidence type="ECO:0000313" key="8">
    <source>
        <dbReference type="EMBL" id="OMH39904.1"/>
    </source>
</evidence>
<dbReference type="RefSeq" id="WP_076713575.1">
    <property type="nucleotide sequence ID" value="NZ_MOEN01000039.1"/>
</dbReference>
<dbReference type="PANTHER" id="PTHR12815:SF18">
    <property type="entry name" value="SORTING AND ASSEMBLY MACHINERY COMPONENT 50 HOMOLOG"/>
    <property type="match status" value="1"/>
</dbReference>
<evidence type="ECO:0000256" key="4">
    <source>
        <dbReference type="ARBA" id="ARBA00023136"/>
    </source>
</evidence>
<gene>
    <name evidence="8" type="ORF">BLW93_08025</name>
</gene>
<dbReference type="InterPro" id="IPR000184">
    <property type="entry name" value="Bac_surfAg_D15"/>
</dbReference>
<keyword evidence="2" id="KW-1134">Transmembrane beta strand</keyword>
<comment type="caution">
    <text evidence="8">The sequence shown here is derived from an EMBL/GenBank/DDBJ whole genome shotgun (WGS) entry which is preliminary data.</text>
</comment>
<evidence type="ECO:0000313" key="9">
    <source>
        <dbReference type="Proteomes" id="UP000187408"/>
    </source>
</evidence>
<evidence type="ECO:0000256" key="5">
    <source>
        <dbReference type="SAM" id="SignalP"/>
    </source>
</evidence>
<dbReference type="Proteomes" id="UP000187408">
    <property type="component" value="Unassembled WGS sequence"/>
</dbReference>
<feature type="domain" description="Bacterial surface antigen (D15)" evidence="6">
    <location>
        <begin position="623"/>
        <end position="858"/>
    </location>
</feature>
<sequence>MKQFLLLLFFILFSPVVHAEVQVVSSVPFPEYLKEELQSEASLVCKIDDCSQTIPKLLSVLGFEGRWYNGKILIEKNLIIKDVVFENLPSELLKNAQTIKNFLTGQKFSPSFIENARLLLRFKLQDIGFRDADVDVTTKLTSTGYVVIFRIQHGLPHQIGKIKIICDDMGIKNFVESQLKSVVGRRLKRTYLFKKLKQIEEHFVSLGYYNFEIVTDTRVYGEDDKKKSVELIVKVKPGKQYKIKIAGNHRISTDKILAVLTFKRDRTFDEFEVEQSKKNIINLYKNSGFPYAEVNVNLKSLSKNKVLVIFHIREGTFVKIKVVEVKCSREIDRKVYNNIMDVASDLEGEVYSQKKINDVKDLILYILKENGYLNGTLSEKFVNSKLEFFVKPGKQFLVSGLSGVPFKLNRRFPFPYSLEFEEKLKSDVADYYRDNGYLDVRVDLEKKKISKGNKVLLYLRVRVDKGQHYHVGFSLFTGLTRTRLSSLEPVRVVKPGSFYNRRKIIEQYSILSDTRIFSMVDLKEIKSVKTVNPVFVLKESPALMVKGFIGYCTDAGVTVKGSARSSSPFGRAFSVFLSGEYRKTEGSNIFLRIGKSGIFSPRNRGYLSLIRKTEIFESFNVERYITRFEISRKQGKALKQSYGTEISKEIVDDIASGRTKFYKRTLFIITDYDKRDSFSNPTRGYRFYLKLSYTGGFLGGDADYFLSEIKVLKLKNIKRKFVVAFRAGVGYIKPFGSGVPIQDRFYLGGAESIRGYKYGTISPVDSFGNYVGGNFYSLASIELRYMIFKELQIAIFCDSGDVFPDVSDFTFNGWYSSLGLGFRYLTPVGPLRIDYGYKLKPVDGQGRGRFHISFGFPF</sequence>
<dbReference type="Gene3D" id="3.10.20.310">
    <property type="entry name" value="membrane protein fhac"/>
    <property type="match status" value="1"/>
</dbReference>
<keyword evidence="5" id="KW-0732">Signal</keyword>
<evidence type="ECO:0000256" key="3">
    <source>
        <dbReference type="ARBA" id="ARBA00022692"/>
    </source>
</evidence>
<dbReference type="InterPro" id="IPR039910">
    <property type="entry name" value="D15-like"/>
</dbReference>
<feature type="domain" description="POTRA" evidence="7">
    <location>
        <begin position="242"/>
        <end position="315"/>
    </location>
</feature>
<dbReference type="AlphaFoldDB" id="A0A1R1MJM9"/>
<organism evidence="8 9">
    <name type="scientific">Desulfurobacterium indicum</name>
    <dbReference type="NCBI Taxonomy" id="1914305"/>
    <lineage>
        <taxon>Bacteria</taxon>
        <taxon>Pseudomonadati</taxon>
        <taxon>Aquificota</taxon>
        <taxon>Aquificia</taxon>
        <taxon>Desulfurobacteriales</taxon>
        <taxon>Desulfurobacteriaceae</taxon>
        <taxon>Desulfurobacterium</taxon>
    </lineage>
</organism>
<dbReference type="OrthoDB" id="9776356at2"/>
<proteinExistence type="predicted"/>
<evidence type="ECO:0000256" key="2">
    <source>
        <dbReference type="ARBA" id="ARBA00022452"/>
    </source>
</evidence>